<evidence type="ECO:0000256" key="3">
    <source>
        <dbReference type="ARBA" id="ARBA00022771"/>
    </source>
</evidence>
<dbReference type="PANTHER" id="PTHR32410">
    <property type="entry name" value="CYSTEINE/HISTIDINE-RICH C1 DOMAIN FAMILY PROTEIN"/>
    <property type="match status" value="1"/>
</dbReference>
<dbReference type="GO" id="GO:0016301">
    <property type="term" value="F:kinase activity"/>
    <property type="evidence" value="ECO:0007669"/>
    <property type="project" value="UniProtKB-KW"/>
</dbReference>
<dbReference type="InterPro" id="IPR004146">
    <property type="entry name" value="DC1"/>
</dbReference>
<dbReference type="PANTHER" id="PTHR32410:SF173">
    <property type="entry name" value="C1 DOMAIN FAMILY PROTEIN, PUTATIVE-RELATED"/>
    <property type="match status" value="1"/>
</dbReference>
<keyword evidence="6" id="KW-0418">Kinase</keyword>
<reference evidence="7" key="1">
    <citation type="journal article" date="2019" name="Plant Biotechnol. J.">
        <title>Genome sequencing of the Australian wild diploid species Gossypium australe highlights disease resistance and delayed gland morphogenesis.</title>
        <authorList>
            <person name="Cai Y."/>
            <person name="Cai X."/>
            <person name="Wang Q."/>
            <person name="Wang P."/>
            <person name="Zhang Y."/>
            <person name="Cai C."/>
            <person name="Xu Y."/>
            <person name="Wang K."/>
            <person name="Zhou Z."/>
            <person name="Wang C."/>
            <person name="Geng S."/>
            <person name="Li B."/>
            <person name="Dong Q."/>
            <person name="Hou Y."/>
            <person name="Wang H."/>
            <person name="Ai P."/>
            <person name="Liu Z."/>
            <person name="Yi F."/>
            <person name="Sun M."/>
            <person name="An G."/>
            <person name="Cheng J."/>
            <person name="Zhang Y."/>
            <person name="Shi Q."/>
            <person name="Xie Y."/>
            <person name="Shi X."/>
            <person name="Chang Y."/>
            <person name="Huang F."/>
            <person name="Chen Y."/>
            <person name="Hong S."/>
            <person name="Mi L."/>
            <person name="Sun Q."/>
            <person name="Zhang L."/>
            <person name="Zhou B."/>
            <person name="Peng R."/>
            <person name="Zhang X."/>
            <person name="Liu F."/>
        </authorList>
    </citation>
    <scope>NUCLEOTIDE SEQUENCE [LARGE SCALE GENOMIC DNA]</scope>
    <source>
        <strain evidence="7">cv. PA1801</strain>
    </source>
</reference>
<dbReference type="Pfam" id="PF13966">
    <property type="entry name" value="zf-RVT"/>
    <property type="match status" value="1"/>
</dbReference>
<dbReference type="InterPro" id="IPR002219">
    <property type="entry name" value="PKC_DAG/PE"/>
</dbReference>
<evidence type="ECO:0000313" key="7">
    <source>
        <dbReference type="Proteomes" id="UP000325315"/>
    </source>
</evidence>
<dbReference type="Pfam" id="PF03107">
    <property type="entry name" value="C1_2"/>
    <property type="match status" value="8"/>
</dbReference>
<evidence type="ECO:0000256" key="2">
    <source>
        <dbReference type="ARBA" id="ARBA00022737"/>
    </source>
</evidence>
<comment type="caution">
    <text evidence="6">The sequence shown here is derived from an EMBL/GenBank/DDBJ whole genome shotgun (WGS) entry which is preliminary data.</text>
</comment>
<dbReference type="InterPro" id="IPR053192">
    <property type="entry name" value="Vacuole_Formation_Reg"/>
</dbReference>
<dbReference type="GO" id="GO:0008270">
    <property type="term" value="F:zinc ion binding"/>
    <property type="evidence" value="ECO:0007669"/>
    <property type="project" value="UniProtKB-KW"/>
</dbReference>
<keyword evidence="7" id="KW-1185">Reference proteome</keyword>
<evidence type="ECO:0000256" key="4">
    <source>
        <dbReference type="ARBA" id="ARBA00022833"/>
    </source>
</evidence>
<dbReference type="PROSITE" id="PS50081">
    <property type="entry name" value="ZF_DAG_PE_2"/>
    <property type="match status" value="1"/>
</dbReference>
<dbReference type="SUPFAM" id="SSF57889">
    <property type="entry name" value="Cysteine-rich domain"/>
    <property type="match status" value="8"/>
</dbReference>
<dbReference type="SMART" id="SM00249">
    <property type="entry name" value="PHD"/>
    <property type="match status" value="6"/>
</dbReference>
<evidence type="ECO:0000313" key="6">
    <source>
        <dbReference type="EMBL" id="KAA3481810.1"/>
    </source>
</evidence>
<dbReference type="InterPro" id="IPR046349">
    <property type="entry name" value="C1-like_sf"/>
</dbReference>
<evidence type="ECO:0000256" key="1">
    <source>
        <dbReference type="ARBA" id="ARBA00022723"/>
    </source>
</evidence>
<protein>
    <submittedName>
        <fullName evidence="6">Protein kinase C-like, phorbol ester/diacylglycerol binding protein</fullName>
    </submittedName>
</protein>
<sequence>MEAVEFEFDRIWSLKVPPEVRNFLWMLAINRIPTKDFLISCGIQRDSSNRGCPWCDRVLENTNHLFFECSFIKSFWSRIFSWWDLVSGGEKAKSRHFSGEAKGRWRREAVAGLAEARAALRVLFFSVKVYKKLSFSFNACGTLTNYVSYSCSTCSLMVHKKCISLPRFIKSIWHDHPISHKCFVVDNECTTHDCGFCHEEVDIECESYYCCKCKFIIHDARWYYKIESKDDFDKLNAMFVIIRHFSHHNNLVLSDEVKHKRYCDGCNQFILTSFYGCLECDFFVHKSCAELPKRKQVFVLFYQDPPNLILCCIFTCPFCGFMYSGFTYKRECAEIPLVYISQGQKHPIHFYHKYNGLYCNSCGGSVLMMLQNIDARLAILRTQTKGEMELHHHFSHQHPLEFIEEHNLKSEKANCSGCGELVSGLSYSCTDCEFYLDKKCFEASPEVNHPFHPNHSLKLLASPPYIGSWAICAFCDKICENFVYHCSCKLDLHVKCALFSKTIAENKIGELEGVSQKDLLVSSENGSKELEETECFACRKPLLDSPYISFDCRFHLHKKCLHLPIEVNHLFHSQHPLLLQFNSQRLPCQICETTQPRGLVYCCSPCEFTLHIACVERPTTIDLPCHREHSLVLQLNLKSLLCQICHETHNLSSAYYCSACKFGLHVQCVSPAPTIKGEIHEHPFTLFWRQVPFICDACGTSGDCISYICSPCGLIVHEKCILLQPIIKRFPRHGHRISHTFIHRQHEIKSWKCQICYEEVNSKHGCYCCSDCNYIVHTNCGIKDYSWYDIVDDELEETGELLNNSAFVVIKETRLGENDVIPTEIKHLNHPHNLIFSNDVKDDKYCDGCVLFISTSFYHCAQCDFFLHKSCAELPKKMYDWTHIHQSPLTLNLHADFYCRGCFFEFNNCFSYDCNVCEYRSCVPCLQISDTFTCQGHEHRLFFYEKYERQCNGCGKNLIYAFACKECNFAVECGCLTLPEKIQHKCDEHPLKLTYGEDNIYSQYHYCDICENGRNPSRWFYRCAICDKSAHKECVIDAYSYMKLRKTYTTKDHPHPLTFTRKIYDYPPECHICKEHCEDLSAECLENGCNYIVHWKCIDPYRENILRKLTDLTKQIL</sequence>
<dbReference type="InterPro" id="IPR026960">
    <property type="entry name" value="RVT-Znf"/>
</dbReference>
<accession>A0A5B6WJE8</accession>
<keyword evidence="2" id="KW-0677">Repeat</keyword>
<dbReference type="EMBL" id="SMMG02000003">
    <property type="protein sequence ID" value="KAA3481810.1"/>
    <property type="molecule type" value="Genomic_DNA"/>
</dbReference>
<gene>
    <name evidence="6" type="ORF">EPI10_022145</name>
</gene>
<dbReference type="Gene3D" id="3.30.60.20">
    <property type="match status" value="2"/>
</dbReference>
<proteinExistence type="predicted"/>
<name>A0A5B6WJE8_9ROSI</name>
<dbReference type="Proteomes" id="UP000325315">
    <property type="component" value="Unassembled WGS sequence"/>
</dbReference>
<keyword evidence="1" id="KW-0479">Metal-binding</keyword>
<keyword evidence="6" id="KW-0808">Transferase</keyword>
<dbReference type="AlphaFoldDB" id="A0A5B6WJE8"/>
<evidence type="ECO:0000259" key="5">
    <source>
        <dbReference type="PROSITE" id="PS50081"/>
    </source>
</evidence>
<dbReference type="InterPro" id="IPR001965">
    <property type="entry name" value="Znf_PHD"/>
</dbReference>
<dbReference type="SMART" id="SM00109">
    <property type="entry name" value="C1"/>
    <property type="match status" value="6"/>
</dbReference>
<keyword evidence="3" id="KW-0863">Zinc-finger</keyword>
<keyword evidence="4" id="KW-0862">Zinc</keyword>
<organism evidence="6 7">
    <name type="scientific">Gossypium australe</name>
    <dbReference type="NCBI Taxonomy" id="47621"/>
    <lineage>
        <taxon>Eukaryota</taxon>
        <taxon>Viridiplantae</taxon>
        <taxon>Streptophyta</taxon>
        <taxon>Embryophyta</taxon>
        <taxon>Tracheophyta</taxon>
        <taxon>Spermatophyta</taxon>
        <taxon>Magnoliopsida</taxon>
        <taxon>eudicotyledons</taxon>
        <taxon>Gunneridae</taxon>
        <taxon>Pentapetalae</taxon>
        <taxon>rosids</taxon>
        <taxon>malvids</taxon>
        <taxon>Malvales</taxon>
        <taxon>Malvaceae</taxon>
        <taxon>Malvoideae</taxon>
        <taxon>Gossypium</taxon>
    </lineage>
</organism>
<feature type="domain" description="Phorbol-ester/DAG-type" evidence="5">
    <location>
        <begin position="831"/>
        <end position="879"/>
    </location>
</feature>
<dbReference type="OrthoDB" id="929510at2759"/>